<gene>
    <name evidence="1" type="ORF">CPT_Menlow_139</name>
</gene>
<dbReference type="Proteomes" id="UP000241701">
    <property type="component" value="Segment"/>
</dbReference>
<evidence type="ECO:0000313" key="1">
    <source>
        <dbReference type="EMBL" id="AUG87840.1"/>
    </source>
</evidence>
<protein>
    <submittedName>
        <fullName evidence="1">Uncharacterized protein</fullName>
    </submittedName>
</protein>
<keyword evidence="2" id="KW-1185">Reference proteome</keyword>
<accession>A0A2H5BNC8</accession>
<name>A0A2H5BNC8_9CAUD</name>
<evidence type="ECO:0000313" key="2">
    <source>
        <dbReference type="Proteomes" id="UP000241701"/>
    </source>
</evidence>
<reference evidence="2" key="1">
    <citation type="submission" date="2017-11" db="EMBL/GenBank/DDBJ databases">
        <title>Complete Genome of Klebsiella pneumoniae Myophage Menlow.</title>
        <authorList>
            <person name="Newkirk H.N."/>
            <person name="Lessor L."/>
            <person name="Liu M."/>
        </authorList>
    </citation>
    <scope>NUCLEOTIDE SEQUENCE [LARGE SCALE GENOMIC DNA]</scope>
</reference>
<organism evidence="1 2">
    <name type="scientific">Klebsiella phage Menlow</name>
    <dbReference type="NCBI Taxonomy" id="2054273"/>
    <lineage>
        <taxon>Viruses</taxon>
        <taxon>Duplodnaviria</taxon>
        <taxon>Heunggongvirae</taxon>
        <taxon>Uroviricota</taxon>
        <taxon>Caudoviricetes</taxon>
        <taxon>Pantevenvirales</taxon>
        <taxon>Ackermannviridae</taxon>
        <taxon>Taipeivirus</taxon>
        <taxon>Taipeivirus menlow</taxon>
    </lineage>
</organism>
<proteinExistence type="predicted"/>
<dbReference type="EMBL" id="MG428990">
    <property type="protein sequence ID" value="AUG87840.1"/>
    <property type="molecule type" value="Genomic_DNA"/>
</dbReference>
<sequence length="70" mass="8024">MDMKELDKLDDQEILRGYQQARAGYVLSGYESPSFVHGWRNGVVDSGACQPDADQMDTARNYLKQLREQK</sequence>